<comment type="caution">
    <text evidence="1">The sequence shown here is derived from an EMBL/GenBank/DDBJ whole genome shotgun (WGS) entry which is preliminary data.</text>
</comment>
<reference evidence="1 2" key="1">
    <citation type="submission" date="2018-07" db="EMBL/GenBank/DDBJ databases">
        <title>Genomic Encyclopedia of Type Strains, Phase IV (KMG-IV): sequencing the most valuable type-strain genomes for metagenomic binning, comparative biology and taxonomic classification.</title>
        <authorList>
            <person name="Goeker M."/>
        </authorList>
    </citation>
    <scope>NUCLEOTIDE SEQUENCE [LARGE SCALE GENOMIC DNA]</scope>
    <source>
        <strain evidence="1 2">DSM 27016</strain>
    </source>
</reference>
<keyword evidence="2" id="KW-1185">Reference proteome</keyword>
<organism evidence="1 2">
    <name type="scientific">Anaerobacterium chartisolvens</name>
    <dbReference type="NCBI Taxonomy" id="1297424"/>
    <lineage>
        <taxon>Bacteria</taxon>
        <taxon>Bacillati</taxon>
        <taxon>Bacillota</taxon>
        <taxon>Clostridia</taxon>
        <taxon>Eubacteriales</taxon>
        <taxon>Oscillospiraceae</taxon>
        <taxon>Anaerobacterium</taxon>
    </lineage>
</organism>
<protein>
    <submittedName>
        <fullName evidence="1">Uncharacterized protein</fullName>
    </submittedName>
</protein>
<evidence type="ECO:0000313" key="1">
    <source>
        <dbReference type="EMBL" id="RCX16310.1"/>
    </source>
</evidence>
<dbReference type="RefSeq" id="WP_114297864.1">
    <property type="nucleotide sequence ID" value="NZ_QPJT01000011.1"/>
</dbReference>
<accession>A0A369B428</accession>
<gene>
    <name evidence="1" type="ORF">DFR58_11154</name>
</gene>
<dbReference type="Proteomes" id="UP000253034">
    <property type="component" value="Unassembled WGS sequence"/>
</dbReference>
<name>A0A369B428_9FIRM</name>
<evidence type="ECO:0000313" key="2">
    <source>
        <dbReference type="Proteomes" id="UP000253034"/>
    </source>
</evidence>
<dbReference type="EMBL" id="QPJT01000011">
    <property type="protein sequence ID" value="RCX16310.1"/>
    <property type="molecule type" value="Genomic_DNA"/>
</dbReference>
<dbReference type="AlphaFoldDB" id="A0A369B428"/>
<proteinExistence type="predicted"/>
<sequence length="347" mass="39451">MGAISVRQPSLLLGKLNNNDNFINKIVKENYSLLDDSVAMARYRGNIIFKSTGNDTKIIAWQRNILKVRSGYSSAPCILTLTIDGEGKIKTIDVDPSFRGSKGIVCSAKYFDKIVKKLLGYKIDNLFLSKTKTSDTHCFHVTEVLRGVFTAYKLYMNEGCDKMEEPALFYEEENLNSYIEDGALYLSGLQTYNNEKSIRYALRLEDIFEKVCFDENGAMHVYEGAKVEFIINGEAVKSKRVNVNPRDNSFPNFTEFIVECMPFLEKAVEPSGRLKIFNTNTYIFAIIGLLTQSVAIKMFGHNYDYVFHIINNIQRINNVPACVGGLLNQEEADKYYPEFKFSDIFGI</sequence>
<dbReference type="OrthoDB" id="2083803at2"/>